<accession>A0A6G1BH51</accession>
<reference evidence="2 3" key="1">
    <citation type="submission" date="2019-11" db="EMBL/GenBank/DDBJ databases">
        <authorList>
            <person name="Yang C."/>
            <person name="Li F."/>
        </authorList>
    </citation>
    <scope>NUCLEOTIDE SEQUENCE [LARGE SCALE GENOMIC DNA]</scope>
    <source>
        <strain evidence="2">KB4526</strain>
        <tissue evidence="2">Muscle</tissue>
    </source>
</reference>
<feature type="non-terminal residue" evidence="2">
    <location>
        <position position="154"/>
    </location>
</feature>
<gene>
    <name evidence="2" type="primary">Prr22</name>
    <name evidence="2" type="ORF">FOF47_R18390</name>
</gene>
<dbReference type="EMBL" id="VOAJ01000485">
    <property type="protein sequence ID" value="KAF0887329.1"/>
    <property type="molecule type" value="Genomic_DNA"/>
</dbReference>
<dbReference type="PANTHER" id="PTHR37871">
    <property type="entry name" value="PROLINE-RICH PROTEIN 22"/>
    <property type="match status" value="1"/>
</dbReference>
<protein>
    <submittedName>
        <fullName evidence="2">PRR22 protein</fullName>
    </submittedName>
</protein>
<evidence type="ECO:0000256" key="1">
    <source>
        <dbReference type="SAM" id="MobiDB-lite"/>
    </source>
</evidence>
<feature type="compositionally biased region" description="Pro residues" evidence="1">
    <location>
        <begin position="132"/>
        <end position="148"/>
    </location>
</feature>
<dbReference type="AlphaFoldDB" id="A0A6G1BH51"/>
<evidence type="ECO:0000313" key="2">
    <source>
        <dbReference type="EMBL" id="KAF0887329.1"/>
    </source>
</evidence>
<comment type="caution">
    <text evidence="2">The sequence shown here is derived from an EMBL/GenBank/DDBJ whole genome shotgun (WGS) entry which is preliminary data.</text>
</comment>
<name>A0A6G1BH51_CROCR</name>
<organism evidence="2 3">
    <name type="scientific">Crocuta crocuta</name>
    <name type="common">Spotted hyena</name>
    <dbReference type="NCBI Taxonomy" id="9678"/>
    <lineage>
        <taxon>Eukaryota</taxon>
        <taxon>Metazoa</taxon>
        <taxon>Chordata</taxon>
        <taxon>Craniata</taxon>
        <taxon>Vertebrata</taxon>
        <taxon>Euteleostomi</taxon>
        <taxon>Mammalia</taxon>
        <taxon>Eutheria</taxon>
        <taxon>Laurasiatheria</taxon>
        <taxon>Carnivora</taxon>
        <taxon>Feliformia</taxon>
        <taxon>Hyaenidae</taxon>
        <taxon>Crocuta</taxon>
    </lineage>
</organism>
<sequence>MQHPKPFYAPTAPQEVFGPRGLDGTEGPGSQPVPTCTEPLPTVGSSNLYQPLNPEKEVFPAPPAGFQMAPCGCFFDPRIYRIEWATTDFGQSSLYKLTAVGGGGPPGGPPGGPGPEALGFVGDGGPPTFMELPPPLLREGPGPPPPTPRESRLP</sequence>
<dbReference type="PANTHER" id="PTHR37871:SF1">
    <property type="entry name" value="PROLINE-RICH PROTEIN 22"/>
    <property type="match status" value="1"/>
</dbReference>
<keyword evidence="3" id="KW-1185">Reference proteome</keyword>
<feature type="region of interest" description="Disordered" evidence="1">
    <location>
        <begin position="100"/>
        <end position="154"/>
    </location>
</feature>
<feature type="region of interest" description="Disordered" evidence="1">
    <location>
        <begin position="1"/>
        <end position="36"/>
    </location>
</feature>
<evidence type="ECO:0000313" key="3">
    <source>
        <dbReference type="Proteomes" id="UP000475037"/>
    </source>
</evidence>
<feature type="non-terminal residue" evidence="2">
    <location>
        <position position="1"/>
    </location>
</feature>
<dbReference type="InterPro" id="IPR031535">
    <property type="entry name" value="PRR22"/>
</dbReference>
<proteinExistence type="predicted"/>
<dbReference type="Proteomes" id="UP000475037">
    <property type="component" value="Unassembled WGS sequence"/>
</dbReference>
<dbReference type="Pfam" id="PF15776">
    <property type="entry name" value="PRR22"/>
    <property type="match status" value="1"/>
</dbReference>